<protein>
    <recommendedName>
        <fullName evidence="5">Endo-1,5-alpha-L-arabinanase A</fullName>
    </recommendedName>
</protein>
<feature type="site" description="Important for catalytic activity, responsible for pKa modulation of the active site Glu and correct orientation of both the proton donor and substrate" evidence="7">
    <location>
        <position position="150"/>
    </location>
</feature>
<evidence type="ECO:0000256" key="6">
    <source>
        <dbReference type="PIRSR" id="PIRSR606710-1"/>
    </source>
</evidence>
<dbReference type="Gene3D" id="2.115.10.20">
    <property type="entry name" value="Glycosyl hydrolase domain, family 43"/>
    <property type="match status" value="1"/>
</dbReference>
<evidence type="ECO:0000256" key="1">
    <source>
        <dbReference type="ARBA" id="ARBA00004834"/>
    </source>
</evidence>
<feature type="active site" description="Proton acceptor" evidence="6">
    <location>
        <position position="35"/>
    </location>
</feature>
<keyword evidence="11" id="KW-1185">Reference proteome</keyword>
<comment type="pathway">
    <text evidence="1">Glycan metabolism; L-arabinan degradation.</text>
</comment>
<evidence type="ECO:0000313" key="11">
    <source>
        <dbReference type="Proteomes" id="UP001307849"/>
    </source>
</evidence>
<keyword evidence="3 8" id="KW-0378">Hydrolase</keyword>
<dbReference type="Pfam" id="PF04616">
    <property type="entry name" value="Glyco_hydro_43"/>
    <property type="match status" value="1"/>
</dbReference>
<dbReference type="PANTHER" id="PTHR43301:SF3">
    <property type="entry name" value="ARABINAN ENDO-1,5-ALPHA-L-ARABINOSIDASE A-RELATED"/>
    <property type="match status" value="1"/>
</dbReference>
<keyword evidence="4 8" id="KW-0326">Glycosidase</keyword>
<feature type="active site" description="Proton donor" evidence="6">
    <location>
        <position position="202"/>
    </location>
</feature>
<gene>
    <name evidence="10" type="ORF">TWF506_002774</name>
</gene>
<evidence type="ECO:0000313" key="10">
    <source>
        <dbReference type="EMBL" id="KAK6502183.1"/>
    </source>
</evidence>
<evidence type="ECO:0000256" key="2">
    <source>
        <dbReference type="ARBA" id="ARBA00009865"/>
    </source>
</evidence>
<comment type="caution">
    <text evidence="10">The sequence shown here is derived from an EMBL/GenBank/DDBJ whole genome shotgun (WGS) entry which is preliminary data.</text>
</comment>
<organism evidence="10 11">
    <name type="scientific">Arthrobotrys conoides</name>
    <dbReference type="NCBI Taxonomy" id="74498"/>
    <lineage>
        <taxon>Eukaryota</taxon>
        <taxon>Fungi</taxon>
        <taxon>Dikarya</taxon>
        <taxon>Ascomycota</taxon>
        <taxon>Pezizomycotina</taxon>
        <taxon>Orbiliomycetes</taxon>
        <taxon>Orbiliales</taxon>
        <taxon>Orbiliaceae</taxon>
        <taxon>Arthrobotrys</taxon>
    </lineage>
</organism>
<evidence type="ECO:0000256" key="3">
    <source>
        <dbReference type="ARBA" id="ARBA00022801"/>
    </source>
</evidence>
<dbReference type="SUPFAM" id="SSF75005">
    <property type="entry name" value="Arabinanase/levansucrase/invertase"/>
    <property type="match status" value="1"/>
</dbReference>
<dbReference type="InterPro" id="IPR006710">
    <property type="entry name" value="Glyco_hydro_43"/>
</dbReference>
<evidence type="ECO:0000256" key="4">
    <source>
        <dbReference type="ARBA" id="ARBA00023295"/>
    </source>
</evidence>
<name>A0AAN8RK88_9PEZI</name>
<reference evidence="10 11" key="1">
    <citation type="submission" date="2019-10" db="EMBL/GenBank/DDBJ databases">
        <authorList>
            <person name="Palmer J.M."/>
        </authorList>
    </citation>
    <scope>NUCLEOTIDE SEQUENCE [LARGE SCALE GENOMIC DNA]</scope>
    <source>
        <strain evidence="10 11">TWF506</strain>
    </source>
</reference>
<dbReference type="AlphaFoldDB" id="A0AAN8RK88"/>
<feature type="signal peptide" evidence="9">
    <location>
        <begin position="1"/>
        <end position="22"/>
    </location>
</feature>
<evidence type="ECO:0000256" key="8">
    <source>
        <dbReference type="RuleBase" id="RU361187"/>
    </source>
</evidence>
<dbReference type="GO" id="GO:0005975">
    <property type="term" value="P:carbohydrate metabolic process"/>
    <property type="evidence" value="ECO:0007669"/>
    <property type="project" value="InterPro"/>
</dbReference>
<keyword evidence="9" id="KW-0732">Signal</keyword>
<accession>A0AAN8RK88</accession>
<dbReference type="InterPro" id="IPR023296">
    <property type="entry name" value="Glyco_hydro_beta-prop_sf"/>
</dbReference>
<dbReference type="Proteomes" id="UP001307849">
    <property type="component" value="Unassembled WGS sequence"/>
</dbReference>
<feature type="chain" id="PRO_5042840802" description="Endo-1,5-alpha-L-arabinanase A" evidence="9">
    <location>
        <begin position="23"/>
        <end position="388"/>
    </location>
</feature>
<dbReference type="PANTHER" id="PTHR43301">
    <property type="entry name" value="ARABINAN ENDO-1,5-ALPHA-L-ARABINOSIDASE"/>
    <property type="match status" value="1"/>
</dbReference>
<evidence type="ECO:0000256" key="9">
    <source>
        <dbReference type="SAM" id="SignalP"/>
    </source>
</evidence>
<sequence length="388" mass="41456">MLLKVAVAFLVSSTRLASGAYANPGACSGDCGTHDPAVIRRTSDGKFYRFSTNNFISIASASSIAGPWTYLGQALPGGSKISGFSGVDLWAPDIIYNNGVYYLYYSVSSFGTQNSAIGVATSSTMDPGSWVDRGTAGVSSKTGSAYNAIDSNIIKVGSDFYMAFGSFWGDIYQVKMDSGLLKTAGTSSYQIAWTSFGNGAMEGAFTYYRSGYYYLFTSWGNCCQLVPRPAAGTEYHMRVCRSTSATGGFKDKSGVDCKSSGGTTILESHDYVYAPGHGGVIDVPGVGSLITIKEQIKRQLTLGGMFWTGRVTGPSSVQALAHQQLQLQPREQLKLQQQRLGAETVHLCMDNVGVKVLQVQNAALQELANIAMIGTRNVSREPLPPAMM</sequence>
<dbReference type="EMBL" id="JAVHJM010000011">
    <property type="protein sequence ID" value="KAK6502183.1"/>
    <property type="molecule type" value="Genomic_DNA"/>
</dbReference>
<evidence type="ECO:0000256" key="7">
    <source>
        <dbReference type="PIRSR" id="PIRSR606710-2"/>
    </source>
</evidence>
<comment type="similarity">
    <text evidence="2 8">Belongs to the glycosyl hydrolase 43 family.</text>
</comment>
<dbReference type="InterPro" id="IPR050727">
    <property type="entry name" value="GH43_arabinanases"/>
</dbReference>
<evidence type="ECO:0000256" key="5">
    <source>
        <dbReference type="ARBA" id="ARBA00042202"/>
    </source>
</evidence>
<dbReference type="GO" id="GO:0004553">
    <property type="term" value="F:hydrolase activity, hydrolyzing O-glycosyl compounds"/>
    <property type="evidence" value="ECO:0007669"/>
    <property type="project" value="InterPro"/>
</dbReference>
<proteinExistence type="inferred from homology"/>